<dbReference type="AlphaFoldDB" id="A0A7S3ET09"/>
<name>A0A7S3ET09_9EUKA</name>
<gene>
    <name evidence="2" type="ORF">HERI1096_LOCUS6872</name>
</gene>
<reference evidence="2" key="1">
    <citation type="submission" date="2021-01" db="EMBL/GenBank/DDBJ databases">
        <authorList>
            <person name="Corre E."/>
            <person name="Pelletier E."/>
            <person name="Niang G."/>
            <person name="Scheremetjew M."/>
            <person name="Finn R."/>
            <person name="Kale V."/>
            <person name="Holt S."/>
            <person name="Cochrane G."/>
            <person name="Meng A."/>
            <person name="Brown T."/>
            <person name="Cohen L."/>
        </authorList>
    </citation>
    <scope>NUCLEOTIDE SEQUENCE</scope>
    <source>
        <strain evidence="2">CCMP281</strain>
    </source>
</reference>
<accession>A0A7S3ET09</accession>
<organism evidence="2">
    <name type="scientific">Haptolina ericina</name>
    <dbReference type="NCBI Taxonomy" id="156174"/>
    <lineage>
        <taxon>Eukaryota</taxon>
        <taxon>Haptista</taxon>
        <taxon>Haptophyta</taxon>
        <taxon>Prymnesiophyceae</taxon>
        <taxon>Prymnesiales</taxon>
        <taxon>Prymnesiaceae</taxon>
        <taxon>Haptolina</taxon>
    </lineage>
</organism>
<evidence type="ECO:0000313" key="2">
    <source>
        <dbReference type="EMBL" id="CAE0106213.1"/>
    </source>
</evidence>
<sequence>MRKHEAATAASKATERERQRPSPWAWQRPPVGVEMVHVNPYLLSSQLRAAWRAIPPLEVSLLPTGHCTSTRIRTIRLATAWCTATAPSPVHHVLTFRLSHPCCRVRTDQLPFGRDVRRSSRRTSTDAIQAAQMALVMAIDSLIGGELGY</sequence>
<dbReference type="EMBL" id="HBHX01012350">
    <property type="protein sequence ID" value="CAE0106213.1"/>
    <property type="molecule type" value="Transcribed_RNA"/>
</dbReference>
<evidence type="ECO:0000256" key="1">
    <source>
        <dbReference type="SAM" id="MobiDB-lite"/>
    </source>
</evidence>
<protein>
    <submittedName>
        <fullName evidence="2">Uncharacterized protein</fullName>
    </submittedName>
</protein>
<proteinExistence type="predicted"/>
<feature type="region of interest" description="Disordered" evidence="1">
    <location>
        <begin position="1"/>
        <end position="26"/>
    </location>
</feature>